<evidence type="ECO:0000256" key="4">
    <source>
        <dbReference type="ARBA" id="ARBA00022679"/>
    </source>
</evidence>
<name>A0ABS4CLJ8_9ENTE</name>
<dbReference type="PANTHER" id="PTHR47738:SF1">
    <property type="entry name" value="NITROGEN REGULATORY PROTEIN"/>
    <property type="match status" value="1"/>
</dbReference>
<gene>
    <name evidence="7" type="ORF">I6N96_10195</name>
</gene>
<keyword evidence="2" id="KW-0597">Phosphoprotein</keyword>
<dbReference type="PANTHER" id="PTHR47738">
    <property type="entry name" value="PTS SYSTEM FRUCTOSE-LIKE EIIA COMPONENT-RELATED"/>
    <property type="match status" value="1"/>
</dbReference>
<evidence type="ECO:0000259" key="6">
    <source>
        <dbReference type="PROSITE" id="PS51094"/>
    </source>
</evidence>
<evidence type="ECO:0000256" key="1">
    <source>
        <dbReference type="ARBA" id="ARBA00022448"/>
    </source>
</evidence>
<dbReference type="PROSITE" id="PS51094">
    <property type="entry name" value="PTS_EIIA_TYPE_2"/>
    <property type="match status" value="1"/>
</dbReference>
<dbReference type="InterPro" id="IPR002178">
    <property type="entry name" value="PTS_EIIA_type-2_dom"/>
</dbReference>
<dbReference type="RefSeq" id="WP_209557446.1">
    <property type="nucleotide sequence ID" value="NZ_JAEDXU010000004.1"/>
</dbReference>
<keyword evidence="3 7" id="KW-0762">Sugar transport</keyword>
<dbReference type="EMBL" id="JAEDXU010000004">
    <property type="protein sequence ID" value="MBP1046659.1"/>
    <property type="molecule type" value="Genomic_DNA"/>
</dbReference>
<dbReference type="CDD" id="cd00211">
    <property type="entry name" value="PTS_IIA_fru"/>
    <property type="match status" value="1"/>
</dbReference>
<dbReference type="Pfam" id="PF00359">
    <property type="entry name" value="PTS_EIIA_2"/>
    <property type="match status" value="1"/>
</dbReference>
<dbReference type="InterPro" id="IPR004715">
    <property type="entry name" value="PTS_IIA_fruc"/>
</dbReference>
<comment type="caution">
    <text evidence="7">The sequence shown here is derived from an EMBL/GenBank/DDBJ whole genome shotgun (WGS) entry which is preliminary data.</text>
</comment>
<keyword evidence="8" id="KW-1185">Reference proteome</keyword>
<sequence length="151" mass="16591">MSMITKDHIFLNQTHASREAVFQFLAEKAVELTIAASAQPVLEALELRESEGTTGMMDGFAIPHAKSAAITTPSVMIVSFTEGVEWDSLDGQSIRYAIALFIPDGEAGTTHLQLLSKIARMLMKQEFKEQFAASQTSEALCELFTKYLDGE</sequence>
<feature type="domain" description="PTS EIIA type-2" evidence="6">
    <location>
        <begin position="2"/>
        <end position="147"/>
    </location>
</feature>
<dbReference type="Gene3D" id="3.40.930.10">
    <property type="entry name" value="Mannitol-specific EII, Chain A"/>
    <property type="match status" value="1"/>
</dbReference>
<keyword evidence="5" id="KW-0598">Phosphotransferase system</keyword>
<dbReference type="NCBIfam" id="TIGR00848">
    <property type="entry name" value="fruA"/>
    <property type="match status" value="1"/>
</dbReference>
<dbReference type="SUPFAM" id="SSF55804">
    <property type="entry name" value="Phoshotransferase/anion transport protein"/>
    <property type="match status" value="1"/>
</dbReference>
<evidence type="ECO:0000313" key="8">
    <source>
        <dbReference type="Proteomes" id="UP000673375"/>
    </source>
</evidence>
<keyword evidence="1" id="KW-0813">Transport</keyword>
<evidence type="ECO:0000256" key="3">
    <source>
        <dbReference type="ARBA" id="ARBA00022597"/>
    </source>
</evidence>
<proteinExistence type="predicted"/>
<accession>A0ABS4CLJ8</accession>
<organism evidence="7 8">
    <name type="scientific">Enterococcus larvae</name>
    <dbReference type="NCBI Taxonomy" id="2794352"/>
    <lineage>
        <taxon>Bacteria</taxon>
        <taxon>Bacillati</taxon>
        <taxon>Bacillota</taxon>
        <taxon>Bacilli</taxon>
        <taxon>Lactobacillales</taxon>
        <taxon>Enterococcaceae</taxon>
        <taxon>Enterococcus</taxon>
    </lineage>
</organism>
<keyword evidence="4" id="KW-0808">Transferase</keyword>
<evidence type="ECO:0000256" key="5">
    <source>
        <dbReference type="ARBA" id="ARBA00022683"/>
    </source>
</evidence>
<dbReference type="Proteomes" id="UP000673375">
    <property type="component" value="Unassembled WGS sequence"/>
</dbReference>
<dbReference type="InterPro" id="IPR016152">
    <property type="entry name" value="PTrfase/Anion_transptr"/>
</dbReference>
<evidence type="ECO:0000256" key="2">
    <source>
        <dbReference type="ARBA" id="ARBA00022553"/>
    </source>
</evidence>
<reference evidence="7 8" key="1">
    <citation type="submission" date="2020-12" db="EMBL/GenBank/DDBJ databases">
        <title>Vagococcus allomyrinae sp. nov. and Enterococcus lavae sp. nov., isolated from the larvae of Allomyrina dichotoma.</title>
        <authorList>
            <person name="Lee S.D."/>
        </authorList>
    </citation>
    <scope>NUCLEOTIDE SEQUENCE [LARGE SCALE GENOMIC DNA]</scope>
    <source>
        <strain evidence="7 8">BWM-S5</strain>
    </source>
</reference>
<evidence type="ECO:0000313" key="7">
    <source>
        <dbReference type="EMBL" id="MBP1046659.1"/>
    </source>
</evidence>
<protein>
    <submittedName>
        <fullName evidence="7">PTS sugar transporter subunit IIA</fullName>
    </submittedName>
</protein>
<dbReference type="InterPro" id="IPR051541">
    <property type="entry name" value="PTS_SugarTrans_NitroReg"/>
</dbReference>